<dbReference type="OrthoDB" id="196393at2759"/>
<dbReference type="PANTHER" id="PTHR31214">
    <property type="entry name" value="PROTEIN FAM221A-RELATED"/>
    <property type="match status" value="1"/>
</dbReference>
<evidence type="ECO:0008006" key="5">
    <source>
        <dbReference type="Google" id="ProtNLM"/>
    </source>
</evidence>
<dbReference type="OMA" id="EFTWDCI"/>
<dbReference type="Proteomes" id="UP000275408">
    <property type="component" value="Unassembled WGS sequence"/>
</dbReference>
<feature type="compositionally biased region" description="Basic and acidic residues" evidence="2">
    <location>
        <begin position="34"/>
        <end position="51"/>
    </location>
</feature>
<dbReference type="AlphaFoldDB" id="A0A3M6UYD6"/>
<evidence type="ECO:0000313" key="4">
    <source>
        <dbReference type="Proteomes" id="UP000275408"/>
    </source>
</evidence>
<evidence type="ECO:0000256" key="2">
    <source>
        <dbReference type="SAM" id="MobiDB-lite"/>
    </source>
</evidence>
<name>A0A3M6UYD6_POCDA</name>
<accession>A0A3M6UYD6</accession>
<dbReference type="PANTHER" id="PTHR31214:SF3">
    <property type="entry name" value="PROTEIN FAM221B"/>
    <property type="match status" value="1"/>
</dbReference>
<organism evidence="3 4">
    <name type="scientific">Pocillopora damicornis</name>
    <name type="common">Cauliflower coral</name>
    <name type="synonym">Millepora damicornis</name>
    <dbReference type="NCBI Taxonomy" id="46731"/>
    <lineage>
        <taxon>Eukaryota</taxon>
        <taxon>Metazoa</taxon>
        <taxon>Cnidaria</taxon>
        <taxon>Anthozoa</taxon>
        <taxon>Hexacorallia</taxon>
        <taxon>Scleractinia</taxon>
        <taxon>Astrocoeniina</taxon>
        <taxon>Pocilloporidae</taxon>
        <taxon>Pocillopora</taxon>
    </lineage>
</organism>
<feature type="region of interest" description="Disordered" evidence="2">
    <location>
        <begin position="334"/>
        <end position="354"/>
    </location>
</feature>
<comment type="similarity">
    <text evidence="1">Belongs to the FAM221 family.</text>
</comment>
<feature type="compositionally biased region" description="Polar residues" evidence="2">
    <location>
        <begin position="65"/>
        <end position="75"/>
    </location>
</feature>
<feature type="compositionally biased region" description="Polar residues" evidence="2">
    <location>
        <begin position="85"/>
        <end position="103"/>
    </location>
</feature>
<feature type="compositionally biased region" description="Polar residues" evidence="2">
    <location>
        <begin position="337"/>
        <end position="352"/>
    </location>
</feature>
<keyword evidence="4" id="KW-1185">Reference proteome</keyword>
<dbReference type="InterPro" id="IPR026755">
    <property type="entry name" value="Fam221a/b"/>
</dbReference>
<sequence length="370" mass="41583">MAYAETSRTKQNRKSKPAPSADALNKPLSSLSLEVRDSSVEGKSTIQRDRSPVAGNRYSRYAASSPLTKQKNTGMPKSPHLNPREGQSSQRQVTGQHPKQQKSVVPKSKGMLTPKGYTMRPIIPASKAELLPVARAMHGDDFAPRVKKLFDPEREAAVDAIQSGVYIGWRCQDFQHDCIRVSKSSKCFCGHLLSNHASYTGRSVMVPCRATRCECKAFAFIPSRPEEAGEFWLQRRPGYDPSTWRAKCKCKHTHEEHQPTGLRRCRVKGCGCSKFFSNFLCCACDRHWEEHETSFETTSMRKETGLPYGEAYLPFHEFPELRDVVLTGKEDDDSQFKALTSGPNAIPESTPTDLALRLRGTKPQESPFKW</sequence>
<reference evidence="3 4" key="1">
    <citation type="journal article" date="2018" name="Sci. Rep.">
        <title>Comparative analysis of the Pocillopora damicornis genome highlights role of immune system in coral evolution.</title>
        <authorList>
            <person name="Cunning R."/>
            <person name="Bay R.A."/>
            <person name="Gillette P."/>
            <person name="Baker A.C."/>
            <person name="Traylor-Knowles N."/>
        </authorList>
    </citation>
    <scope>NUCLEOTIDE SEQUENCE [LARGE SCALE GENOMIC DNA]</scope>
    <source>
        <strain evidence="3">RSMAS</strain>
        <tissue evidence="3">Whole animal</tissue>
    </source>
</reference>
<evidence type="ECO:0000256" key="1">
    <source>
        <dbReference type="ARBA" id="ARBA00011026"/>
    </source>
</evidence>
<proteinExistence type="inferred from homology"/>
<feature type="region of interest" description="Disordered" evidence="2">
    <location>
        <begin position="1"/>
        <end position="117"/>
    </location>
</feature>
<protein>
    <recommendedName>
        <fullName evidence="5">Protein FAM221B</fullName>
    </recommendedName>
</protein>
<dbReference type="EMBL" id="RCHS01000537">
    <property type="protein sequence ID" value="RMX58328.1"/>
    <property type="molecule type" value="Genomic_DNA"/>
</dbReference>
<evidence type="ECO:0000313" key="3">
    <source>
        <dbReference type="EMBL" id="RMX58328.1"/>
    </source>
</evidence>
<comment type="caution">
    <text evidence="3">The sequence shown here is derived from an EMBL/GenBank/DDBJ whole genome shotgun (WGS) entry which is preliminary data.</text>
</comment>
<dbReference type="Pfam" id="PF14753">
    <property type="entry name" value="FAM221"/>
    <property type="match status" value="2"/>
</dbReference>
<gene>
    <name evidence="3" type="ORF">pdam_00000198</name>
</gene>